<dbReference type="Gene3D" id="2.40.50.140">
    <property type="entry name" value="Nucleic acid-binding proteins"/>
    <property type="match status" value="2"/>
</dbReference>
<dbReference type="Pfam" id="PF08646">
    <property type="entry name" value="Rep_fac-A_C"/>
    <property type="match status" value="1"/>
</dbReference>
<evidence type="ECO:0000313" key="9">
    <source>
        <dbReference type="EMBL" id="CAB91582.1"/>
    </source>
</evidence>
<reference evidence="9" key="3">
    <citation type="submission" date="2000-05" db="EMBL/GenBank/DDBJ databases">
        <authorList>
            <person name="EU Arabidopsis sequencing project"/>
        </authorList>
    </citation>
    <scope>NUCLEOTIDE SEQUENCE</scope>
</reference>
<dbReference type="InterPro" id="IPR012340">
    <property type="entry name" value="NA-bd_OB-fold"/>
</dbReference>
<keyword evidence="4" id="KW-0862">Zinc</keyword>
<keyword evidence="5" id="KW-0238">DNA-binding</keyword>
<dbReference type="CDD" id="cd04480">
    <property type="entry name" value="RPA1_DBD_A_like"/>
    <property type="match status" value="1"/>
</dbReference>
<dbReference type="EMBL" id="AL356013">
    <property type="protein sequence ID" value="CAB91582.1"/>
    <property type="molecule type" value="Genomic_DNA"/>
</dbReference>
<dbReference type="PANTHER" id="PTHR47165:SF4">
    <property type="entry name" value="OS03G0429900 PROTEIN"/>
    <property type="match status" value="1"/>
</dbReference>
<dbReference type="InterPro" id="IPR003871">
    <property type="entry name" value="RFA1B/D_OB_1st"/>
</dbReference>
<dbReference type="PIR" id="T48966">
    <property type="entry name" value="T48966"/>
</dbReference>
<reference evidence="9" key="2">
    <citation type="submission" date="2000-05" db="EMBL/GenBank/DDBJ databases">
        <authorList>
            <person name="Vitale D."/>
            <person name="Liguori R."/>
            <person name="Flores M."/>
            <person name="Argiriou A."/>
            <person name="De Simone V."/>
            <person name="Mewes H.W."/>
            <person name="Rudd S."/>
            <person name="Lemcke K."/>
            <person name="Mayer K.F.X."/>
            <person name="Quetier F."/>
            <person name="Salanoubat M."/>
        </authorList>
    </citation>
    <scope>NUCLEOTIDE SEQUENCE</scope>
</reference>
<evidence type="ECO:0000256" key="5">
    <source>
        <dbReference type="ARBA" id="ARBA00023125"/>
    </source>
</evidence>
<proteinExistence type="inferred from homology"/>
<dbReference type="CDD" id="cd04481">
    <property type="entry name" value="RPA1_DBD_B_like"/>
    <property type="match status" value="1"/>
</dbReference>
<name>Q9LX59_ARATH</name>
<feature type="compositionally biased region" description="Basic and acidic residues" evidence="6">
    <location>
        <begin position="409"/>
        <end position="425"/>
    </location>
</feature>
<dbReference type="AlphaFoldDB" id="Q9LX59"/>
<dbReference type="GO" id="GO:0008270">
    <property type="term" value="F:zinc ion binding"/>
    <property type="evidence" value="ECO:0007669"/>
    <property type="project" value="UniProtKB-KW"/>
</dbReference>
<dbReference type="ExpressionAtlas" id="Q9LX59">
    <property type="expression patterns" value="baseline and differential"/>
</dbReference>
<dbReference type="InterPro" id="IPR047192">
    <property type="entry name" value="Euk_RPA1_DBD_C"/>
</dbReference>
<gene>
    <name evidence="9" type="primary">F4M19_70</name>
</gene>
<dbReference type="PANTHER" id="PTHR47165">
    <property type="entry name" value="OS03G0429900 PROTEIN"/>
    <property type="match status" value="1"/>
</dbReference>
<evidence type="ECO:0000256" key="2">
    <source>
        <dbReference type="ARBA" id="ARBA00022723"/>
    </source>
</evidence>
<protein>
    <submittedName>
        <fullName evidence="9">Uncharacterized protein F4M19_70</fullName>
    </submittedName>
</protein>
<evidence type="ECO:0000256" key="4">
    <source>
        <dbReference type="ARBA" id="ARBA00022833"/>
    </source>
</evidence>
<keyword evidence="3" id="KW-0863">Zinc-finger</keyword>
<evidence type="ECO:0000256" key="1">
    <source>
        <dbReference type="ARBA" id="ARBA00005690"/>
    </source>
</evidence>
<feature type="domain" description="Replication protein A 70 kDa DNA-binding subunit B/D first OB fold" evidence="7">
    <location>
        <begin position="5"/>
        <end position="46"/>
    </location>
</feature>
<dbReference type="CDD" id="cd04476">
    <property type="entry name" value="RPA1_DBD_C"/>
    <property type="match status" value="1"/>
</dbReference>
<sequence>MAATFAYLKDVRPYTTAWRVQVKVLHSWKQYTQKTGETLELIFSDEQIFTLNYAGGQFWPTNHLYKMTFTNGTTVMGSDPPTTKIEFELHDETDERIGCTLWGTFAEQIFRACQDSNRGMVICILRFVKIKSYKGVRTLSNSFDVTQVHVNPPSSEAVFFQQALPSDGLSLISRERQPRWEMVVNKDVDWLDYLRNSISDLKCSIEIGKARVLCTIYAIDTDWAWYYISCKTCNKKVNHIHAGVHGVNNKGKKPRFWCDTCKTVVTNVIPRYMLYANVMDNTGEAKFLLFDSICSELTGESATSVLDGSLDEVVDPENLPEPVKNLIGKTFLFLVWVEKEHISDGKEVYKVWKVLCKGGLLEEQLLEYSADIVNPASIESADQPQLMLENSHDTSDFGTPSSKRIYANPDEHAQLGDPSVKDGDPSLRSSNQYEKKNVVVRVKVEKKE</sequence>
<feature type="region of interest" description="Disordered" evidence="6">
    <location>
        <begin position="390"/>
        <end position="434"/>
    </location>
</feature>
<feature type="domain" description="Replication factor A C-terminal" evidence="8">
    <location>
        <begin position="212"/>
        <end position="346"/>
    </location>
</feature>
<dbReference type="InterPro" id="IPR013955">
    <property type="entry name" value="Rep_factor-A_C"/>
</dbReference>
<evidence type="ECO:0000259" key="8">
    <source>
        <dbReference type="Pfam" id="PF08646"/>
    </source>
</evidence>
<organism evidence="9">
    <name type="scientific">Arabidopsis thaliana</name>
    <name type="common">Mouse-ear cress</name>
    <dbReference type="NCBI Taxonomy" id="3702"/>
    <lineage>
        <taxon>Eukaryota</taxon>
        <taxon>Viridiplantae</taxon>
        <taxon>Streptophyta</taxon>
        <taxon>Embryophyta</taxon>
        <taxon>Tracheophyta</taxon>
        <taxon>Spermatophyta</taxon>
        <taxon>Magnoliopsida</taxon>
        <taxon>eudicotyledons</taxon>
        <taxon>Gunneridae</taxon>
        <taxon>Pentapetalae</taxon>
        <taxon>rosids</taxon>
        <taxon>malvids</taxon>
        <taxon>Brassicales</taxon>
        <taxon>Brassicaceae</taxon>
        <taxon>Camelineae</taxon>
        <taxon>Arabidopsis</taxon>
    </lineage>
</organism>
<dbReference type="Pfam" id="PF02721">
    <property type="entry name" value="DUF223"/>
    <property type="match status" value="1"/>
</dbReference>
<evidence type="ECO:0000259" key="7">
    <source>
        <dbReference type="Pfam" id="PF02721"/>
    </source>
</evidence>
<accession>Q9LX59</accession>
<dbReference type="GO" id="GO:0003677">
    <property type="term" value="F:DNA binding"/>
    <property type="evidence" value="ECO:0007669"/>
    <property type="project" value="UniProtKB-KW"/>
</dbReference>
<keyword evidence="2" id="KW-0479">Metal-binding</keyword>
<dbReference type="SUPFAM" id="SSF50249">
    <property type="entry name" value="Nucleic acid-binding proteins"/>
    <property type="match status" value="3"/>
</dbReference>
<evidence type="ECO:0000256" key="6">
    <source>
        <dbReference type="SAM" id="MobiDB-lite"/>
    </source>
</evidence>
<evidence type="ECO:0000256" key="3">
    <source>
        <dbReference type="ARBA" id="ARBA00022771"/>
    </source>
</evidence>
<reference key="1">
    <citation type="journal article" date="2000" name="Nature">
        <title>Sequence and analysis of chromosome 3 of the plant Arabidopsis thaliana.</title>
        <authorList>
            <consortium name="European Union Chromosome 3 Arabidopsis Sequencing Consortium"/>
            <consortium name="Institute for Genomic Research"/>
            <consortium name="Kazusa DNA Research Institute"/>
            <person name="Salanoubat M."/>
            <person name="Lemcke K."/>
            <person name="Rieger M."/>
            <person name="Ansorge W."/>
            <person name="Unseld M."/>
            <person name="Fartmann B."/>
            <person name="Valle G."/>
            <person name="Blocker H."/>
            <person name="Perez-Alonso M."/>
            <person name="Obermaier B."/>
            <person name="Delseny M."/>
            <person name="Boutry M."/>
            <person name="Grivell L.A."/>
            <person name="Mache R."/>
            <person name="Puigdomenech P."/>
            <person name="De Simone V."/>
            <person name="Choisne N."/>
            <person name="Artiguenave F."/>
            <person name="Robert C."/>
            <person name="Brottier P."/>
            <person name="Wincker P."/>
            <person name="Cattolico L."/>
            <person name="Weissenbach J."/>
            <person name="Saurin W."/>
            <person name="Quetier F."/>
            <person name="Schafer M."/>
            <person name="Muller-Auer S."/>
            <person name="Gabel C."/>
            <person name="Fuchs M."/>
            <person name="Benes V."/>
            <person name="Wurmbach E."/>
            <person name="Drzonek H."/>
            <person name="Erfle H."/>
            <person name="Jordan N."/>
            <person name="Bangert S."/>
            <person name="Wiedelmann R."/>
            <person name="Kranz H."/>
            <person name="Voss H."/>
            <person name="Holland R."/>
            <person name="Brandt P."/>
            <person name="Nyakatura G."/>
            <person name="Vezzi A."/>
            <person name="D'Angelo M."/>
            <person name="Pallavicini A."/>
            <person name="Toppo S."/>
            <person name="Simionati B."/>
            <person name="Conrad A."/>
            <person name="Hornischer K."/>
            <person name="Kauer G."/>
            <person name="Lohnert T.H."/>
            <person name="Nordsiek G."/>
            <person name="Reichelt J."/>
            <person name="Scharfe M."/>
            <person name="Schon O."/>
            <person name="Bargues M."/>
            <person name="Terol J."/>
            <person name="Climent J."/>
            <person name="Navarro P."/>
            <person name="Collado C."/>
            <person name="Perez-Perez A."/>
            <person name="Ottenwalder B."/>
            <person name="Duchemin D."/>
            <person name="Cooke R."/>
            <person name="Laudie M."/>
            <person name="Berger-Llauro C."/>
            <person name="Purnelle B."/>
            <person name="Masuy D."/>
            <person name="de Haan M."/>
            <person name="Maarse A.C."/>
            <person name="Alcaraz J.P."/>
            <person name="Cottet A."/>
            <person name="Casacuberta E."/>
            <person name="Monfort A."/>
            <person name="Argiriou A."/>
            <person name="flores M."/>
            <person name="Liguori R."/>
            <person name="Vitale D."/>
            <person name="Mannhaupt G."/>
            <person name="Haase D."/>
            <person name="Schoof H."/>
            <person name="Rudd S."/>
            <person name="Zaccaria P."/>
            <person name="Mewes H.W."/>
            <person name="Mayer K.F."/>
            <person name="Kaul S."/>
            <person name="Town C.D."/>
            <person name="Koo H.L."/>
            <person name="Tallon L.J."/>
            <person name="Jenkins J."/>
            <person name="Rooney T."/>
            <person name="Rizzo M."/>
            <person name="Walts A."/>
            <person name="Utterback T."/>
            <person name="Fujii C.Y."/>
            <person name="Shea T.P."/>
            <person name="Creasy T.H."/>
            <person name="Haas B."/>
            <person name="Maiti R."/>
            <person name="Wu D."/>
            <person name="Peterson J."/>
            <person name="Van Aken S."/>
            <person name="Pai G."/>
            <person name="Militscher J."/>
            <person name="Sellers P."/>
            <person name="Gill J.E."/>
            <person name="Feldblyum T.V."/>
            <person name="Preuss D."/>
            <person name="Lin X."/>
            <person name="Nierman W.C."/>
            <person name="Salzberg S.L."/>
            <person name="White O."/>
            <person name="Venter J.C."/>
            <person name="Fraser C.M."/>
            <person name="Kaneko T."/>
            <person name="Nakamura Y."/>
            <person name="Sato S."/>
            <person name="Kato T."/>
            <person name="Asamizu E."/>
            <person name="Sasamoto S."/>
            <person name="Kimura T."/>
            <person name="Idesawa K."/>
            <person name="Kawashima K."/>
            <person name="Kishida Y."/>
            <person name="Kiyokawa C."/>
            <person name="Kohara M."/>
            <person name="Matsumoto M."/>
            <person name="Matsuno A."/>
            <person name="Muraki A."/>
            <person name="Nakayama S."/>
            <person name="Nakazaki N."/>
            <person name="Shinpo S."/>
            <person name="Takeuchi C."/>
            <person name="Wada T."/>
            <person name="Watanabe A."/>
            <person name="Yamada M."/>
            <person name="Yasuda M."/>
            <person name="Tabata S."/>
        </authorList>
    </citation>
    <scope>NUCLEOTIDE SEQUENCE [LARGE SCALE GENOMIC DNA]</scope>
    <source>
        <strain>cv. Columbia</strain>
    </source>
</reference>
<comment type="similarity">
    <text evidence="1">Belongs to the replication factor A protein 1 family.</text>
</comment>